<organism evidence="2 3">
    <name type="scientific">Strongylus vulgaris</name>
    <name type="common">Blood worm</name>
    <dbReference type="NCBI Taxonomy" id="40348"/>
    <lineage>
        <taxon>Eukaryota</taxon>
        <taxon>Metazoa</taxon>
        <taxon>Ecdysozoa</taxon>
        <taxon>Nematoda</taxon>
        <taxon>Chromadorea</taxon>
        <taxon>Rhabditida</taxon>
        <taxon>Rhabditina</taxon>
        <taxon>Rhabditomorpha</taxon>
        <taxon>Strongyloidea</taxon>
        <taxon>Strongylidae</taxon>
        <taxon>Strongylus</taxon>
    </lineage>
</organism>
<evidence type="ECO:0000256" key="1">
    <source>
        <dbReference type="SAM" id="Phobius"/>
    </source>
</evidence>
<name>A0A3P7K9Y0_STRVU</name>
<feature type="transmembrane region" description="Helical" evidence="1">
    <location>
        <begin position="179"/>
        <end position="200"/>
    </location>
</feature>
<feature type="transmembrane region" description="Helical" evidence="1">
    <location>
        <begin position="48"/>
        <end position="66"/>
    </location>
</feature>
<reference evidence="2 3" key="1">
    <citation type="submission" date="2018-11" db="EMBL/GenBank/DDBJ databases">
        <authorList>
            <consortium name="Pathogen Informatics"/>
        </authorList>
    </citation>
    <scope>NUCLEOTIDE SEQUENCE [LARGE SCALE GENOMIC DNA]</scope>
</reference>
<dbReference type="EMBL" id="UYYB01007598">
    <property type="protein sequence ID" value="VDM68085.1"/>
    <property type="molecule type" value="Genomic_DNA"/>
</dbReference>
<evidence type="ECO:0000313" key="3">
    <source>
        <dbReference type="Proteomes" id="UP000270094"/>
    </source>
</evidence>
<sequence length="235" mass="26463">MFGRFSCSAHHTFATAGRVLTPWGIALLHVSTGLQLSRPNRLSKYEGALSLLAFVSMLFLTFISVVPEGIAAQLELIQKDEIEGEQYIMLIHTYRCLSRESTMGVTKIAFEFVLPLLLCTLMQIWMRVVKNLNFQSVISRSLLTILLIHFVCYILHYIPVAGRDFLQSLMPSELNLRQILPFLASTVVWYPLSQLSAALCRSTLDKTNGDRLHVCAIGRTTELERSQLMGSEVVL</sequence>
<protein>
    <recommendedName>
        <fullName evidence="4">G-protein coupled receptors family 1 profile domain-containing protein</fullName>
    </recommendedName>
</protein>
<keyword evidence="3" id="KW-1185">Reference proteome</keyword>
<gene>
    <name evidence="2" type="ORF">SVUK_LOCUS3083</name>
</gene>
<evidence type="ECO:0000313" key="2">
    <source>
        <dbReference type="EMBL" id="VDM68085.1"/>
    </source>
</evidence>
<accession>A0A3P7K9Y0</accession>
<feature type="transmembrane region" description="Helical" evidence="1">
    <location>
        <begin position="108"/>
        <end position="129"/>
    </location>
</feature>
<keyword evidence="1" id="KW-0472">Membrane</keyword>
<proteinExistence type="predicted"/>
<dbReference type="OrthoDB" id="5873366at2759"/>
<keyword evidence="1" id="KW-1133">Transmembrane helix</keyword>
<evidence type="ECO:0008006" key="4">
    <source>
        <dbReference type="Google" id="ProtNLM"/>
    </source>
</evidence>
<keyword evidence="1" id="KW-0812">Transmembrane</keyword>
<dbReference type="AlphaFoldDB" id="A0A3P7K9Y0"/>
<dbReference type="Proteomes" id="UP000270094">
    <property type="component" value="Unassembled WGS sequence"/>
</dbReference>
<feature type="transmembrane region" description="Helical" evidence="1">
    <location>
        <begin position="141"/>
        <end position="159"/>
    </location>
</feature>